<dbReference type="Pfam" id="PF05157">
    <property type="entry name" value="MshEN"/>
    <property type="match status" value="1"/>
</dbReference>
<dbReference type="PROSITE" id="PS00662">
    <property type="entry name" value="T2SP_E"/>
    <property type="match status" value="1"/>
</dbReference>
<feature type="domain" description="Bacterial type II secretion system protein E" evidence="2">
    <location>
        <begin position="370"/>
        <end position="384"/>
    </location>
</feature>
<name>A0A1G9W8K8_9BACT</name>
<dbReference type="EMBL" id="FNGU01000010">
    <property type="protein sequence ID" value="SDM80894.1"/>
    <property type="molecule type" value="Genomic_DNA"/>
</dbReference>
<dbReference type="CDD" id="cd01131">
    <property type="entry name" value="PilT"/>
    <property type="match status" value="1"/>
</dbReference>
<dbReference type="InterPro" id="IPR001482">
    <property type="entry name" value="T2SS/T4SS_dom"/>
</dbReference>
<dbReference type="STRING" id="392333.SAMN05660860_03208"/>
<dbReference type="Gene3D" id="3.40.50.300">
    <property type="entry name" value="P-loop containing nucleotide triphosphate hydrolases"/>
    <property type="match status" value="1"/>
</dbReference>
<dbReference type="Pfam" id="PF00437">
    <property type="entry name" value="T2SSE"/>
    <property type="match status" value="1"/>
</dbReference>
<dbReference type="InterPro" id="IPR006321">
    <property type="entry name" value="PilT/PilU"/>
</dbReference>
<dbReference type="SUPFAM" id="SSF160246">
    <property type="entry name" value="EspE N-terminal domain-like"/>
    <property type="match status" value="1"/>
</dbReference>
<dbReference type="GO" id="GO:0005524">
    <property type="term" value="F:ATP binding"/>
    <property type="evidence" value="ECO:0007669"/>
    <property type="project" value="InterPro"/>
</dbReference>
<sequence>MVSAGARSKNLKLGELLVTYQLITRKQLEEARRLQDQSGERLGSVLVGLDYISVDALLDSLGKQYGRPTVDLFKTDIAPKFLDLIPLEKMKKYRAIPYAISGQRISLAMVEPNDLAAAKELQFILGMAMELHVAPAFQIMAALALREKMQGGPTRAITGQQILQVCTGKVRAANLEAPDIEELFSLLLQEDASDLLLVAGAPPSIKKNNEIRRLSSSFLTPQQVKVYAQKLMSEGQLKRFIQEKELDYALTIPELGRFRINVYRQRNSLSIAVRPIIDEIPSPEKLRLPPWLADIAMKSQGLILLTGPTGHGKTTTLAAMVDIINSRCKKNIITIEDPIEYLHRHKSSNVNQREVGVDTDSFQVGLRHVLREAPDVIVIGEMRDPQSFAIALQAADTGHLVLSCLHANNAILAISRIIDVFPPEQQRQIRVQMADNFLLVLNQRLVARKDGKGRVLAYEKLTNSYRVRNLIREGKEHQIRSLMQQSMEDFESIDLSLARLCIEGTITTEAAMYYCQDEVFFNDLLRKGRGLLQQNTALR</sequence>
<evidence type="ECO:0000313" key="4">
    <source>
        <dbReference type="Proteomes" id="UP000182146"/>
    </source>
</evidence>
<comment type="similarity">
    <text evidence="1">Belongs to the GSP E family.</text>
</comment>
<dbReference type="OrthoDB" id="5401649at2"/>
<proteinExistence type="inferred from homology"/>
<dbReference type="Proteomes" id="UP000182146">
    <property type="component" value="Unassembled WGS sequence"/>
</dbReference>
<accession>A0A1G9W8K8</accession>
<evidence type="ECO:0000313" key="3">
    <source>
        <dbReference type="EMBL" id="SDM80894.1"/>
    </source>
</evidence>
<dbReference type="InterPro" id="IPR007831">
    <property type="entry name" value="T2SS_GspE_N"/>
</dbReference>
<evidence type="ECO:0000259" key="2">
    <source>
        <dbReference type="PROSITE" id="PS00662"/>
    </source>
</evidence>
<dbReference type="PANTHER" id="PTHR30486">
    <property type="entry name" value="TWITCHING MOTILITY PROTEIN PILT"/>
    <property type="match status" value="1"/>
</dbReference>
<dbReference type="AlphaFoldDB" id="A0A1G9W8K8"/>
<dbReference type="NCBIfam" id="TIGR01420">
    <property type="entry name" value="pilT_fam"/>
    <property type="match status" value="1"/>
</dbReference>
<reference evidence="3 4" key="1">
    <citation type="submission" date="2016-10" db="EMBL/GenBank/DDBJ databases">
        <authorList>
            <person name="de Groot N.N."/>
        </authorList>
    </citation>
    <scope>NUCLEOTIDE SEQUENCE [LARGE SCALE GENOMIC DNA]</scope>
    <source>
        <strain evidence="3 4">DSM 17813</strain>
    </source>
</reference>
<dbReference type="RefSeq" id="WP_052446015.1">
    <property type="nucleotide sequence ID" value="NZ_FNGU01000010.1"/>
</dbReference>
<dbReference type="GO" id="GO:0016887">
    <property type="term" value="F:ATP hydrolysis activity"/>
    <property type="evidence" value="ECO:0007669"/>
    <property type="project" value="InterPro"/>
</dbReference>
<protein>
    <submittedName>
        <fullName evidence="3">Pilus retraction protein PilT</fullName>
    </submittedName>
</protein>
<dbReference type="Gene3D" id="3.30.300.160">
    <property type="entry name" value="Type II secretion system, protein E, N-terminal domain"/>
    <property type="match status" value="1"/>
</dbReference>
<dbReference type="InterPro" id="IPR037257">
    <property type="entry name" value="T2SS_E_N_sf"/>
</dbReference>
<dbReference type="InterPro" id="IPR050921">
    <property type="entry name" value="T4SS_GSP_E_ATPase"/>
</dbReference>
<dbReference type="PANTHER" id="PTHR30486:SF12">
    <property type="entry name" value="TYPE IV PILUS ATPASE PILU"/>
    <property type="match status" value="1"/>
</dbReference>
<dbReference type="Gene3D" id="3.30.450.90">
    <property type="match status" value="1"/>
</dbReference>
<dbReference type="InterPro" id="IPR027417">
    <property type="entry name" value="P-loop_NTPase"/>
</dbReference>
<organism evidence="3 4">
    <name type="scientific">Geoalkalibacter ferrihydriticus</name>
    <dbReference type="NCBI Taxonomy" id="392333"/>
    <lineage>
        <taxon>Bacteria</taxon>
        <taxon>Pseudomonadati</taxon>
        <taxon>Thermodesulfobacteriota</taxon>
        <taxon>Desulfuromonadia</taxon>
        <taxon>Desulfuromonadales</taxon>
        <taxon>Geoalkalibacteraceae</taxon>
        <taxon>Geoalkalibacter</taxon>
    </lineage>
</organism>
<evidence type="ECO:0000256" key="1">
    <source>
        <dbReference type="ARBA" id="ARBA00006611"/>
    </source>
</evidence>
<gene>
    <name evidence="3" type="ORF">SAMN05660860_03208</name>
</gene>
<dbReference type="SUPFAM" id="SSF52540">
    <property type="entry name" value="P-loop containing nucleoside triphosphate hydrolases"/>
    <property type="match status" value="1"/>
</dbReference>